<proteinExistence type="predicted"/>
<gene>
    <name evidence="2" type="ORF">J2X09_004959</name>
</gene>
<protein>
    <submittedName>
        <fullName evidence="2">Uncharacterized protein</fullName>
    </submittedName>
</protein>
<accession>A0ABU1VIP0</accession>
<keyword evidence="3" id="KW-1185">Reference proteome</keyword>
<sequence>MPAIEEQNQMKKPKWNEVPSRDAVAGKGGVALPEGFRRAMEERKHSGCLCVVSRVAQDAEGVVTYVEWGIIDQWLCDWLAGPEVAEVGNVLQAVEEGGRVSTLFATPTGFAQGPNVVVDRTRQFALESGGPAEWNVYMLARLQLARHLH</sequence>
<evidence type="ECO:0000313" key="3">
    <source>
        <dbReference type="Proteomes" id="UP001265550"/>
    </source>
</evidence>
<name>A0ABU1VIP0_9BURK</name>
<dbReference type="Proteomes" id="UP001265550">
    <property type="component" value="Unassembled WGS sequence"/>
</dbReference>
<evidence type="ECO:0000313" key="2">
    <source>
        <dbReference type="EMBL" id="MDR7097185.1"/>
    </source>
</evidence>
<comment type="caution">
    <text evidence="2">The sequence shown here is derived from an EMBL/GenBank/DDBJ whole genome shotgun (WGS) entry which is preliminary data.</text>
</comment>
<dbReference type="EMBL" id="JAVDWE010000020">
    <property type="protein sequence ID" value="MDR7097185.1"/>
    <property type="molecule type" value="Genomic_DNA"/>
</dbReference>
<evidence type="ECO:0000256" key="1">
    <source>
        <dbReference type="SAM" id="MobiDB-lite"/>
    </source>
</evidence>
<feature type="region of interest" description="Disordered" evidence="1">
    <location>
        <begin position="1"/>
        <end position="20"/>
    </location>
</feature>
<reference evidence="2 3" key="1">
    <citation type="submission" date="2023-07" db="EMBL/GenBank/DDBJ databases">
        <title>Sorghum-associated microbial communities from plants grown in Nebraska, USA.</title>
        <authorList>
            <person name="Schachtman D."/>
        </authorList>
    </citation>
    <scope>NUCLEOTIDE SEQUENCE [LARGE SCALE GENOMIC DNA]</scope>
    <source>
        <strain evidence="2 3">BE240</strain>
    </source>
</reference>
<organism evidence="2 3">
    <name type="scientific">Hydrogenophaga laconesensis</name>
    <dbReference type="NCBI Taxonomy" id="1805971"/>
    <lineage>
        <taxon>Bacteria</taxon>
        <taxon>Pseudomonadati</taxon>
        <taxon>Pseudomonadota</taxon>
        <taxon>Betaproteobacteria</taxon>
        <taxon>Burkholderiales</taxon>
        <taxon>Comamonadaceae</taxon>
        <taxon>Hydrogenophaga</taxon>
    </lineage>
</organism>